<evidence type="ECO:0000256" key="6">
    <source>
        <dbReference type="ARBA" id="ARBA00022958"/>
    </source>
</evidence>
<dbReference type="GO" id="GO:0015079">
    <property type="term" value="F:potassium ion transmembrane transporter activity"/>
    <property type="evidence" value="ECO:0007669"/>
    <property type="project" value="InterPro"/>
</dbReference>
<dbReference type="OrthoDB" id="504708at2759"/>
<evidence type="ECO:0000256" key="10">
    <source>
        <dbReference type="SAM" id="Phobius"/>
    </source>
</evidence>
<feature type="transmembrane region" description="Helical" evidence="10">
    <location>
        <begin position="363"/>
        <end position="383"/>
    </location>
</feature>
<evidence type="ECO:0000256" key="5">
    <source>
        <dbReference type="ARBA" id="ARBA00022692"/>
    </source>
</evidence>
<dbReference type="EMBL" id="SSTE01014625">
    <property type="protein sequence ID" value="KAA0045283.1"/>
    <property type="molecule type" value="Genomic_DNA"/>
</dbReference>
<evidence type="ECO:0000256" key="4">
    <source>
        <dbReference type="ARBA" id="ARBA00022538"/>
    </source>
</evidence>
<proteinExistence type="inferred from homology"/>
<gene>
    <name evidence="13" type="ORF">E6C27_scaffold316G00360</name>
</gene>
<evidence type="ECO:0000256" key="3">
    <source>
        <dbReference type="ARBA" id="ARBA00022448"/>
    </source>
</evidence>
<dbReference type="Pfam" id="PF22776">
    <property type="entry name" value="K_trans_C"/>
    <property type="match status" value="1"/>
</dbReference>
<keyword evidence="9 10" id="KW-0472">Membrane</keyword>
<name>A0A5A7TP13_CUCMM</name>
<feature type="transmembrane region" description="Helical" evidence="10">
    <location>
        <begin position="20"/>
        <end position="44"/>
    </location>
</feature>
<comment type="caution">
    <text evidence="13">The sequence shown here is derived from an EMBL/GenBank/DDBJ whole genome shotgun (WGS) entry which is preliminary data.</text>
</comment>
<feature type="domain" description="K+ potassium transporter C-terminal" evidence="12">
    <location>
        <begin position="496"/>
        <end position="740"/>
    </location>
</feature>
<evidence type="ECO:0000256" key="8">
    <source>
        <dbReference type="ARBA" id="ARBA00023065"/>
    </source>
</evidence>
<feature type="domain" description="K+ potassium transporter integral membrane" evidence="11">
    <location>
        <begin position="303"/>
        <end position="481"/>
    </location>
</feature>
<sequence>MFLFYVTYFQDFSVGKKIALAFQTLGVVFGDVGTSPLYTFSVMFNKVPIKGDEDVIGALSLVIYTLILISLVKYVLVVLLANDDGEGGTFALYSLICRHAKVSLLPNQLPSDTRISSFRLKVPSAELERSLKIKEKLEASLTLKKLLLMLVLAGTAMVIADGVVTPAMSGLCILSLLFSPRKISNEAVMISVACLIILFSVQKYGTSKVGLAVGPALFIWFCTLAGIGIYNLVVYDSSVLKAFNPVHIYYFFKRNSTNAWYCLGGCLLCATGKNTDLLIFLFCCSLIKIFFWVLLLMQVSFLSTESAFWPVFLIANVAALIASRAMTTATFSCIKQSTALGCFPRLKIIHTSRKFMGQIYIPVLNWFLLAVCLVVVCSISSMYEIGNAYGIAELGVMMMTTVLVTIVMLLIWQINIIIVMGFAMIFLGIELIFFSSVLWGVGDGSWIILVFAVIMFFIMSIWNYGSKLKYETEVKQKLSMDLMRELGCNLGTIRAPGIGLLYNELVKGIPAIFGHFLTTLPAVHSMIIFVCIKYVPVPVVPQSERFLFRRVCPKSYHIFRCIARYGYKDVRKENHQTFEQLLIESLEKFIRREAQERSLESDGDDDTDTDETRCSRLLVGPNGSVYSLGIPLLAEFNEITRPITEVLNVPEEVQAVESPDPSIPDAEQSLERELSFIRKAKESGVVYLLGHGDIRARKDSWFIKKLIINYFYAFLRKNSRRGIANLSVPHTHLMQVGMTYMV</sequence>
<feature type="transmembrane region" description="Helical" evidence="10">
    <location>
        <begin position="277"/>
        <end position="301"/>
    </location>
</feature>
<comment type="similarity">
    <text evidence="2">Belongs to the HAK/KUP transporter (TC 2.A.72.3) family.</text>
</comment>
<dbReference type="GO" id="GO:0005886">
    <property type="term" value="C:plasma membrane"/>
    <property type="evidence" value="ECO:0007669"/>
    <property type="project" value="UniProtKB-SubCell"/>
</dbReference>
<dbReference type="Pfam" id="PF02705">
    <property type="entry name" value="K_trans"/>
    <property type="match status" value="2"/>
</dbReference>
<dbReference type="GO" id="GO:0005774">
    <property type="term" value="C:vacuolar membrane"/>
    <property type="evidence" value="ECO:0007669"/>
    <property type="project" value="TreeGrafter"/>
</dbReference>
<keyword evidence="5 10" id="KW-0812">Transmembrane</keyword>
<feature type="transmembrane region" description="Helical" evidence="10">
    <location>
        <begin position="418"/>
        <end position="439"/>
    </location>
</feature>
<evidence type="ECO:0000259" key="12">
    <source>
        <dbReference type="Pfam" id="PF22776"/>
    </source>
</evidence>
<evidence type="ECO:0000256" key="2">
    <source>
        <dbReference type="ARBA" id="ARBA00008440"/>
    </source>
</evidence>
<reference evidence="13 14" key="1">
    <citation type="submission" date="2019-08" db="EMBL/GenBank/DDBJ databases">
        <title>Draft genome sequences of two oriental melons (Cucumis melo L. var makuwa).</title>
        <authorList>
            <person name="Kwon S.-Y."/>
        </authorList>
    </citation>
    <scope>NUCLEOTIDE SEQUENCE [LARGE SCALE GENOMIC DNA]</scope>
    <source>
        <strain evidence="14">cv. SW 3</strain>
        <tissue evidence="13">Leaf</tissue>
    </source>
</reference>
<evidence type="ECO:0000259" key="11">
    <source>
        <dbReference type="Pfam" id="PF02705"/>
    </source>
</evidence>
<protein>
    <submittedName>
        <fullName evidence="13">Potassium transporter 7</fullName>
    </submittedName>
</protein>
<dbReference type="Proteomes" id="UP000321393">
    <property type="component" value="Unassembled WGS sequence"/>
</dbReference>
<dbReference type="PANTHER" id="PTHR30540:SF8">
    <property type="entry name" value="POTASSIUM TRANSPORTER 7"/>
    <property type="match status" value="1"/>
</dbReference>
<dbReference type="PANTHER" id="PTHR30540">
    <property type="entry name" value="OSMOTIC STRESS POTASSIUM TRANSPORTER"/>
    <property type="match status" value="1"/>
</dbReference>
<evidence type="ECO:0000256" key="1">
    <source>
        <dbReference type="ARBA" id="ARBA00004651"/>
    </source>
</evidence>
<feature type="transmembrane region" description="Helical" evidence="10">
    <location>
        <begin position="211"/>
        <end position="233"/>
    </location>
</feature>
<evidence type="ECO:0000313" key="14">
    <source>
        <dbReference type="Proteomes" id="UP000321393"/>
    </source>
</evidence>
<feature type="transmembrane region" description="Helical" evidence="10">
    <location>
        <begin position="56"/>
        <end position="81"/>
    </location>
</feature>
<keyword evidence="4" id="KW-0633">Potassium transport</keyword>
<accession>A0A5A7TP13</accession>
<evidence type="ECO:0000313" key="13">
    <source>
        <dbReference type="EMBL" id="KAA0045283.1"/>
    </source>
</evidence>
<dbReference type="InterPro" id="IPR053952">
    <property type="entry name" value="K_trans_C"/>
</dbReference>
<dbReference type="GO" id="GO:0000325">
    <property type="term" value="C:plant-type vacuole"/>
    <property type="evidence" value="ECO:0007669"/>
    <property type="project" value="TreeGrafter"/>
</dbReference>
<keyword evidence="8" id="KW-0406">Ion transport</keyword>
<feature type="transmembrane region" description="Helical" evidence="10">
    <location>
        <begin position="187"/>
        <end position="205"/>
    </location>
</feature>
<evidence type="ECO:0000256" key="7">
    <source>
        <dbReference type="ARBA" id="ARBA00022989"/>
    </source>
</evidence>
<feature type="transmembrane region" description="Helical" evidence="10">
    <location>
        <begin position="146"/>
        <end position="178"/>
    </location>
</feature>
<organism evidence="13 14">
    <name type="scientific">Cucumis melo var. makuwa</name>
    <name type="common">Oriental melon</name>
    <dbReference type="NCBI Taxonomy" id="1194695"/>
    <lineage>
        <taxon>Eukaryota</taxon>
        <taxon>Viridiplantae</taxon>
        <taxon>Streptophyta</taxon>
        <taxon>Embryophyta</taxon>
        <taxon>Tracheophyta</taxon>
        <taxon>Spermatophyta</taxon>
        <taxon>Magnoliopsida</taxon>
        <taxon>eudicotyledons</taxon>
        <taxon>Gunneridae</taxon>
        <taxon>Pentapetalae</taxon>
        <taxon>rosids</taxon>
        <taxon>fabids</taxon>
        <taxon>Cucurbitales</taxon>
        <taxon>Cucurbitaceae</taxon>
        <taxon>Benincaseae</taxon>
        <taxon>Cucumis</taxon>
    </lineage>
</organism>
<feature type="transmembrane region" description="Helical" evidence="10">
    <location>
        <begin position="307"/>
        <end position="326"/>
    </location>
</feature>
<keyword evidence="3" id="KW-0813">Transport</keyword>
<dbReference type="InterPro" id="IPR003855">
    <property type="entry name" value="K+_transporter"/>
</dbReference>
<keyword evidence="6" id="KW-0630">Potassium</keyword>
<comment type="subcellular location">
    <subcellularLocation>
        <location evidence="1">Cell membrane</location>
        <topology evidence="1">Multi-pass membrane protein</topology>
    </subcellularLocation>
</comment>
<evidence type="ECO:0000256" key="9">
    <source>
        <dbReference type="ARBA" id="ARBA00023136"/>
    </source>
</evidence>
<feature type="domain" description="K+ potassium transporter integral membrane" evidence="11">
    <location>
        <begin position="20"/>
        <end position="273"/>
    </location>
</feature>
<feature type="transmembrane region" description="Helical" evidence="10">
    <location>
        <begin position="445"/>
        <end position="465"/>
    </location>
</feature>
<feature type="transmembrane region" description="Helical" evidence="10">
    <location>
        <begin position="389"/>
        <end position="411"/>
    </location>
</feature>
<keyword evidence="7 10" id="KW-1133">Transmembrane helix</keyword>
<dbReference type="AlphaFoldDB" id="A0A5A7TP13"/>
<dbReference type="InterPro" id="IPR053951">
    <property type="entry name" value="K_trans_N"/>
</dbReference>